<dbReference type="GO" id="GO:0009231">
    <property type="term" value="P:riboflavin biosynthetic process"/>
    <property type="evidence" value="ECO:0007669"/>
    <property type="project" value="UniProtKB-UniPathway"/>
</dbReference>
<dbReference type="NCBIfam" id="TIGR00326">
    <property type="entry name" value="eubact_ribD"/>
    <property type="match status" value="1"/>
</dbReference>
<comment type="function">
    <text evidence="1 14">Converts 2,5-diamino-6-(ribosylamino)-4(3h)-pyrimidinone 5'-phosphate into 5-amino-6-(ribosylamino)-2,4(1h,3h)-pyrimidinedione 5'-phosphate.</text>
</comment>
<keyword evidence="10 14" id="KW-0560">Oxidoreductase</keyword>
<proteinExistence type="inferred from homology"/>
<dbReference type="InterPro" id="IPR016193">
    <property type="entry name" value="Cytidine_deaminase-like"/>
</dbReference>
<dbReference type="EC" id="3.5.4.26" evidence="14"/>
<dbReference type="Gene3D" id="3.40.430.10">
    <property type="entry name" value="Dihydrofolate Reductase, subunit A"/>
    <property type="match status" value="1"/>
</dbReference>
<dbReference type="CDD" id="cd01284">
    <property type="entry name" value="Riboflavin_deaminase-reductase"/>
    <property type="match status" value="1"/>
</dbReference>
<protein>
    <recommendedName>
        <fullName evidence="14">Riboflavin biosynthesis protein RibD</fullName>
    </recommendedName>
    <domain>
        <recommendedName>
            <fullName evidence="14">Diaminohydroxyphosphoribosylaminopyrimidine deaminase</fullName>
            <shortName evidence="14">DRAP deaminase</shortName>
            <ecNumber evidence="14">3.5.4.26</ecNumber>
        </recommendedName>
        <alternativeName>
            <fullName evidence="14">Riboflavin-specific deaminase</fullName>
        </alternativeName>
    </domain>
    <domain>
        <recommendedName>
            <fullName evidence="14">5-amino-6-(5-phosphoribosylamino)uracil reductase</fullName>
            <ecNumber evidence="14">1.1.1.193</ecNumber>
        </recommendedName>
        <alternativeName>
            <fullName evidence="14">HTP reductase</fullName>
        </alternativeName>
    </domain>
</protein>
<evidence type="ECO:0000256" key="7">
    <source>
        <dbReference type="ARBA" id="ARBA00022723"/>
    </source>
</evidence>
<dbReference type="NCBIfam" id="TIGR00227">
    <property type="entry name" value="ribD_Cterm"/>
    <property type="match status" value="1"/>
</dbReference>
<dbReference type="Gene3D" id="3.40.140.10">
    <property type="entry name" value="Cytidine Deaminase, domain 2"/>
    <property type="match status" value="1"/>
</dbReference>
<dbReference type="SUPFAM" id="SSF53927">
    <property type="entry name" value="Cytidine deaminase-like"/>
    <property type="match status" value="1"/>
</dbReference>
<dbReference type="InParanoid" id="A0A7L4YKE5"/>
<dbReference type="SUPFAM" id="SSF53597">
    <property type="entry name" value="Dihydrofolate reductase-like"/>
    <property type="match status" value="1"/>
</dbReference>
<dbReference type="AlphaFoldDB" id="A0A7L4YKE5"/>
<evidence type="ECO:0000256" key="2">
    <source>
        <dbReference type="ARBA" id="ARBA00004882"/>
    </source>
</evidence>
<gene>
    <name evidence="19" type="primary">ribD</name>
    <name evidence="19" type="ORF">EK0264_00955</name>
</gene>
<keyword evidence="14 19" id="KW-0378">Hydrolase</keyword>
<dbReference type="EMBL" id="CP047156">
    <property type="protein sequence ID" value="QHB99006.1"/>
    <property type="molecule type" value="Genomic_DNA"/>
</dbReference>
<evidence type="ECO:0000256" key="14">
    <source>
        <dbReference type="PIRNR" id="PIRNR006769"/>
    </source>
</evidence>
<dbReference type="Pfam" id="PF00383">
    <property type="entry name" value="dCMP_cyt_deam_1"/>
    <property type="match status" value="1"/>
</dbReference>
<feature type="binding site" evidence="17">
    <location>
        <position position="87"/>
    </location>
    <ligand>
        <name>Zn(2+)</name>
        <dbReference type="ChEBI" id="CHEBI:29105"/>
        <note>catalytic</note>
    </ligand>
</feature>
<feature type="binding site" evidence="16">
    <location>
        <position position="157"/>
    </location>
    <ligand>
        <name>NADP(+)</name>
        <dbReference type="ChEBI" id="CHEBI:58349"/>
    </ligand>
</feature>
<comment type="pathway">
    <text evidence="3 14">Cofactor biosynthesis; riboflavin biosynthesis; 5-amino-6-(D-ribitylamino)uracil from GTP: step 3/4.</text>
</comment>
<dbReference type="InterPro" id="IPR016192">
    <property type="entry name" value="APOBEC/CMP_deaminase_Zn-bd"/>
</dbReference>
<feature type="domain" description="CMP/dCMP-type deaminase" evidence="18">
    <location>
        <begin position="3"/>
        <end position="117"/>
    </location>
</feature>
<evidence type="ECO:0000256" key="13">
    <source>
        <dbReference type="ARBA" id="ARBA00049886"/>
    </source>
</evidence>
<dbReference type="InterPro" id="IPR004794">
    <property type="entry name" value="Eubact_RibD"/>
</dbReference>
<sequence length="372" mass="38738">MTVSLDAAMALAQLLGDEALGLSSPNPPVGAVVVSPGGQYIGTGHTHPAGGPHAEIMALRAAGERARGATLVCTLEPCAHTGRTGPCTAAIIEAGIAEVAYAVTDPNPLAAGGAQVLRDAGITVHAGLQSEDAEAGALRYWLHTQRTGRPFVTWKVAQSLDGQVAAEDGSSQWITSPQARADVHILRRQVDAVIAGAGTLRRDNPRLTARDEDGRDLKRQPLRVIISSAGRIDPAATAFDNAAPTLLAVGPSASHEHIETLRGRGIEVWVSPGSAAQGIDLQALGRELAQRGVLHALLEGGPTTAGSFIAAGLADEARIYLAPKLLLSGMWPALRGYGVNSIEDAIELDIIELERFGPDIRVTAEPRVRGES</sequence>
<dbReference type="PIRSF" id="PIRSF006769">
    <property type="entry name" value="RibD"/>
    <property type="match status" value="1"/>
</dbReference>
<dbReference type="PANTHER" id="PTHR38011">
    <property type="entry name" value="DIHYDROFOLATE REDUCTASE FAMILY PROTEIN (AFU_ORTHOLOGUE AFUA_8G06820)"/>
    <property type="match status" value="1"/>
</dbReference>
<keyword evidence="9 14" id="KW-0521">NADP</keyword>
<evidence type="ECO:0000256" key="10">
    <source>
        <dbReference type="ARBA" id="ARBA00023002"/>
    </source>
</evidence>
<comment type="similarity">
    <text evidence="4 14">In the N-terminal section; belongs to the cytidine and deoxycytidylate deaminase family.</text>
</comment>
<feature type="binding site" evidence="16">
    <location>
        <position position="210"/>
    </location>
    <ligand>
        <name>substrate</name>
    </ligand>
</feature>
<dbReference type="InterPro" id="IPR024072">
    <property type="entry name" value="DHFR-like_dom_sf"/>
</dbReference>
<feature type="binding site" evidence="16">
    <location>
        <begin position="301"/>
        <end position="307"/>
    </location>
    <ligand>
        <name>NADP(+)</name>
        <dbReference type="ChEBI" id="CHEBI:58349"/>
    </ligand>
</feature>
<evidence type="ECO:0000313" key="20">
    <source>
        <dbReference type="Proteomes" id="UP000463857"/>
    </source>
</evidence>
<keyword evidence="11" id="KW-0511">Multifunctional enzyme</keyword>
<dbReference type="Pfam" id="PF01872">
    <property type="entry name" value="RibD_C"/>
    <property type="match status" value="1"/>
</dbReference>
<comment type="catalytic activity">
    <reaction evidence="13 14">
        <text>2,5-diamino-6-hydroxy-4-(5-phosphoribosylamino)-pyrimidine + H2O + H(+) = 5-amino-6-(5-phospho-D-ribosylamino)uracil + NH4(+)</text>
        <dbReference type="Rhea" id="RHEA:21868"/>
        <dbReference type="ChEBI" id="CHEBI:15377"/>
        <dbReference type="ChEBI" id="CHEBI:15378"/>
        <dbReference type="ChEBI" id="CHEBI:28938"/>
        <dbReference type="ChEBI" id="CHEBI:58453"/>
        <dbReference type="ChEBI" id="CHEBI:58614"/>
        <dbReference type="EC" id="3.5.4.26"/>
    </reaction>
</comment>
<keyword evidence="20" id="KW-1185">Reference proteome</keyword>
<dbReference type="InterPro" id="IPR050765">
    <property type="entry name" value="Riboflavin_Biosynth_HTPR"/>
</dbReference>
<keyword evidence="6 14" id="KW-0686">Riboflavin biosynthesis</keyword>
<feature type="binding site" evidence="16">
    <location>
        <position position="203"/>
    </location>
    <ligand>
        <name>substrate</name>
    </ligand>
</feature>
<dbReference type="GO" id="GO:0008270">
    <property type="term" value="F:zinc ion binding"/>
    <property type="evidence" value="ECO:0007669"/>
    <property type="project" value="InterPro"/>
</dbReference>
<feature type="binding site" evidence="17">
    <location>
        <position position="78"/>
    </location>
    <ligand>
        <name>Zn(2+)</name>
        <dbReference type="ChEBI" id="CHEBI:29105"/>
        <note>catalytic</note>
    </ligand>
</feature>
<dbReference type="RefSeq" id="WP_159542064.1">
    <property type="nucleotide sequence ID" value="NZ_CP047156.1"/>
</dbReference>
<dbReference type="InterPro" id="IPR002125">
    <property type="entry name" value="CMP_dCMP_dom"/>
</dbReference>
<feature type="binding site" evidence="16">
    <location>
        <position position="171"/>
    </location>
    <ligand>
        <name>substrate</name>
    </ligand>
</feature>
<evidence type="ECO:0000313" key="19">
    <source>
        <dbReference type="EMBL" id="QHB99006.1"/>
    </source>
</evidence>
<comment type="similarity">
    <text evidence="5 14">In the C-terminal section; belongs to the HTP reductase family.</text>
</comment>
<dbReference type="EC" id="1.1.1.193" evidence="14"/>
<dbReference type="PANTHER" id="PTHR38011:SF7">
    <property type="entry name" value="2,5-DIAMINO-6-RIBOSYLAMINO-4(3H)-PYRIMIDINONE 5'-PHOSPHATE REDUCTASE"/>
    <property type="match status" value="1"/>
</dbReference>
<comment type="catalytic activity">
    <reaction evidence="12 14">
        <text>5-amino-6-(5-phospho-D-ribitylamino)uracil + NADP(+) = 5-amino-6-(5-phospho-D-ribosylamino)uracil + NADPH + H(+)</text>
        <dbReference type="Rhea" id="RHEA:17845"/>
        <dbReference type="ChEBI" id="CHEBI:15378"/>
        <dbReference type="ChEBI" id="CHEBI:57783"/>
        <dbReference type="ChEBI" id="CHEBI:58349"/>
        <dbReference type="ChEBI" id="CHEBI:58421"/>
        <dbReference type="ChEBI" id="CHEBI:58453"/>
        <dbReference type="EC" id="1.1.1.193"/>
    </reaction>
</comment>
<evidence type="ECO:0000256" key="17">
    <source>
        <dbReference type="PIRSR" id="PIRSR006769-3"/>
    </source>
</evidence>
<feature type="binding site" evidence="16">
    <location>
        <position position="173"/>
    </location>
    <ligand>
        <name>NADP(+)</name>
        <dbReference type="ChEBI" id="CHEBI:58349"/>
    </ligand>
</feature>
<organism evidence="19 20">
    <name type="scientific">Epidermidibacterium keratini</name>
    <dbReference type="NCBI Taxonomy" id="1891644"/>
    <lineage>
        <taxon>Bacteria</taxon>
        <taxon>Bacillati</taxon>
        <taxon>Actinomycetota</taxon>
        <taxon>Actinomycetes</taxon>
        <taxon>Sporichthyales</taxon>
        <taxon>Sporichthyaceae</taxon>
        <taxon>Epidermidibacterium</taxon>
    </lineage>
</organism>
<keyword evidence="7 14" id="KW-0479">Metal-binding</keyword>
<dbReference type="InterPro" id="IPR002734">
    <property type="entry name" value="RibDG_C"/>
</dbReference>
<evidence type="ECO:0000256" key="3">
    <source>
        <dbReference type="ARBA" id="ARBA00004910"/>
    </source>
</evidence>
<feature type="binding site" evidence="17">
    <location>
        <position position="53"/>
    </location>
    <ligand>
        <name>Zn(2+)</name>
        <dbReference type="ChEBI" id="CHEBI:29105"/>
        <note>catalytic</note>
    </ligand>
</feature>
<dbReference type="GO" id="GO:0008835">
    <property type="term" value="F:diaminohydroxyphosphoribosylaminopyrimidine deaminase activity"/>
    <property type="evidence" value="ECO:0007669"/>
    <property type="project" value="UniProtKB-EC"/>
</dbReference>
<name>A0A7L4YKE5_9ACTN</name>
<evidence type="ECO:0000256" key="6">
    <source>
        <dbReference type="ARBA" id="ARBA00022619"/>
    </source>
</evidence>
<dbReference type="InterPro" id="IPR011549">
    <property type="entry name" value="RibD_C"/>
</dbReference>
<dbReference type="PROSITE" id="PS51747">
    <property type="entry name" value="CYT_DCMP_DEAMINASES_2"/>
    <property type="match status" value="1"/>
</dbReference>
<keyword evidence="8 14" id="KW-0862">Zinc</keyword>
<evidence type="ECO:0000256" key="8">
    <source>
        <dbReference type="ARBA" id="ARBA00022833"/>
    </source>
</evidence>
<feature type="binding site" evidence="16">
    <location>
        <position position="207"/>
    </location>
    <ligand>
        <name>substrate</name>
    </ligand>
</feature>
<evidence type="ECO:0000256" key="11">
    <source>
        <dbReference type="ARBA" id="ARBA00023268"/>
    </source>
</evidence>
<feature type="active site" description="Proton donor" evidence="15">
    <location>
        <position position="55"/>
    </location>
</feature>
<feature type="binding site" evidence="16">
    <location>
        <position position="187"/>
    </location>
    <ligand>
        <name>substrate</name>
    </ligand>
</feature>
<dbReference type="OrthoDB" id="9800865at2"/>
<dbReference type="GO" id="GO:0008703">
    <property type="term" value="F:5-amino-6-(5-phosphoribosylamino)uracil reductase activity"/>
    <property type="evidence" value="ECO:0007669"/>
    <property type="project" value="UniProtKB-EC"/>
</dbReference>
<dbReference type="Proteomes" id="UP000463857">
    <property type="component" value="Chromosome"/>
</dbReference>
<dbReference type="UniPathway" id="UPA00275">
    <property type="reaction ID" value="UER00401"/>
</dbReference>
<evidence type="ECO:0000256" key="4">
    <source>
        <dbReference type="ARBA" id="ARBA00005259"/>
    </source>
</evidence>
<feature type="binding site" evidence="16">
    <location>
        <position position="228"/>
    </location>
    <ligand>
        <name>NADP(+)</name>
        <dbReference type="ChEBI" id="CHEBI:58349"/>
    </ligand>
</feature>
<evidence type="ECO:0000256" key="12">
    <source>
        <dbReference type="ARBA" id="ARBA00049861"/>
    </source>
</evidence>
<reference evidence="19 20" key="1">
    <citation type="journal article" date="2018" name="Int. J. Syst. Evol. Microbiol.">
        <title>Epidermidibacterium keratini gen. nov., sp. nov., a member of the family Sporichthyaceae, isolated from keratin epidermis.</title>
        <authorList>
            <person name="Lee D.G."/>
            <person name="Trujillo M.E."/>
            <person name="Kang S."/>
            <person name="Nam J.J."/>
            <person name="Kim Y.J."/>
        </authorList>
    </citation>
    <scope>NUCLEOTIDE SEQUENCE [LARGE SCALE GENOMIC DNA]</scope>
    <source>
        <strain evidence="19 20">EPI-7</strain>
    </source>
</reference>
<comment type="cofactor">
    <cofactor evidence="14 17">
        <name>Zn(2+)</name>
        <dbReference type="ChEBI" id="CHEBI:29105"/>
    </cofactor>
    <text evidence="14 17">Binds 1 zinc ion.</text>
</comment>
<evidence type="ECO:0000259" key="18">
    <source>
        <dbReference type="PROSITE" id="PS51747"/>
    </source>
</evidence>
<comment type="pathway">
    <text evidence="2 14">Cofactor biosynthesis; riboflavin biosynthesis; 5-amino-6-(D-ribitylamino)uracil from GTP: step 2/4.</text>
</comment>
<dbReference type="PROSITE" id="PS00903">
    <property type="entry name" value="CYT_DCMP_DEAMINASES_1"/>
    <property type="match status" value="1"/>
</dbReference>
<dbReference type="GO" id="GO:0050661">
    <property type="term" value="F:NADP binding"/>
    <property type="evidence" value="ECO:0007669"/>
    <property type="project" value="InterPro"/>
</dbReference>
<evidence type="ECO:0000256" key="15">
    <source>
        <dbReference type="PIRSR" id="PIRSR006769-1"/>
    </source>
</evidence>
<evidence type="ECO:0000256" key="5">
    <source>
        <dbReference type="ARBA" id="ARBA00007417"/>
    </source>
</evidence>
<feature type="binding site" evidence="16">
    <location>
        <position position="299"/>
    </location>
    <ligand>
        <name>substrate</name>
    </ligand>
</feature>
<evidence type="ECO:0000256" key="9">
    <source>
        <dbReference type="ARBA" id="ARBA00022857"/>
    </source>
</evidence>
<evidence type="ECO:0000256" key="16">
    <source>
        <dbReference type="PIRSR" id="PIRSR006769-2"/>
    </source>
</evidence>
<feature type="binding site" evidence="16">
    <location>
        <position position="199"/>
    </location>
    <ligand>
        <name>NADP(+)</name>
        <dbReference type="ChEBI" id="CHEBI:58349"/>
    </ligand>
</feature>
<evidence type="ECO:0000256" key="1">
    <source>
        <dbReference type="ARBA" id="ARBA00002151"/>
    </source>
</evidence>
<accession>A0A7L4YKE5</accession>
<dbReference type="FunCoup" id="A0A7L4YKE5">
    <property type="interactions" value="226"/>
</dbReference>
<dbReference type="KEGG" id="eke:EK0264_00955"/>